<dbReference type="EMBL" id="JABBWD010000051">
    <property type="protein sequence ID" value="KAG1772849.1"/>
    <property type="molecule type" value="Genomic_DNA"/>
</dbReference>
<gene>
    <name evidence="2" type="ORF">EV702DRAFT_1132665</name>
</gene>
<comment type="caution">
    <text evidence="2">The sequence shown here is derived from an EMBL/GenBank/DDBJ whole genome shotgun (WGS) entry which is preliminary data.</text>
</comment>
<keyword evidence="3" id="KW-1185">Reference proteome</keyword>
<evidence type="ECO:0000313" key="3">
    <source>
        <dbReference type="Proteomes" id="UP000714275"/>
    </source>
</evidence>
<feature type="signal peptide" evidence="1">
    <location>
        <begin position="1"/>
        <end position="22"/>
    </location>
</feature>
<evidence type="ECO:0000256" key="1">
    <source>
        <dbReference type="SAM" id="SignalP"/>
    </source>
</evidence>
<dbReference type="AlphaFoldDB" id="A0A9P6ZNN6"/>
<name>A0A9P6ZNN6_9AGAM</name>
<keyword evidence="1" id="KW-0732">Signal</keyword>
<organism evidence="2 3">
    <name type="scientific">Suillus placidus</name>
    <dbReference type="NCBI Taxonomy" id="48579"/>
    <lineage>
        <taxon>Eukaryota</taxon>
        <taxon>Fungi</taxon>
        <taxon>Dikarya</taxon>
        <taxon>Basidiomycota</taxon>
        <taxon>Agaricomycotina</taxon>
        <taxon>Agaricomycetes</taxon>
        <taxon>Agaricomycetidae</taxon>
        <taxon>Boletales</taxon>
        <taxon>Suillineae</taxon>
        <taxon>Suillaceae</taxon>
        <taxon>Suillus</taxon>
    </lineage>
</organism>
<feature type="chain" id="PRO_5040437613" evidence="1">
    <location>
        <begin position="23"/>
        <end position="88"/>
    </location>
</feature>
<sequence>MFVRIFTISVIFLLLSQANVMAAVIMTSSNSTSCGNGQARCCKEDSSNPGYVNDEECQSYSGNCSSGYISSCCYTITDYYYCNKTTSG</sequence>
<dbReference type="Proteomes" id="UP000714275">
    <property type="component" value="Unassembled WGS sequence"/>
</dbReference>
<proteinExistence type="predicted"/>
<accession>A0A9P6ZNN6</accession>
<evidence type="ECO:0000313" key="2">
    <source>
        <dbReference type="EMBL" id="KAG1772849.1"/>
    </source>
</evidence>
<reference evidence="2" key="1">
    <citation type="journal article" date="2020" name="New Phytol.">
        <title>Comparative genomics reveals dynamic genome evolution in host specialist ectomycorrhizal fungi.</title>
        <authorList>
            <person name="Lofgren L.A."/>
            <person name="Nguyen N.H."/>
            <person name="Vilgalys R."/>
            <person name="Ruytinx J."/>
            <person name="Liao H.L."/>
            <person name="Branco S."/>
            <person name="Kuo A."/>
            <person name="LaButti K."/>
            <person name="Lipzen A."/>
            <person name="Andreopoulos W."/>
            <person name="Pangilinan J."/>
            <person name="Riley R."/>
            <person name="Hundley H."/>
            <person name="Na H."/>
            <person name="Barry K."/>
            <person name="Grigoriev I.V."/>
            <person name="Stajich J.E."/>
            <person name="Kennedy P.G."/>
        </authorList>
    </citation>
    <scope>NUCLEOTIDE SEQUENCE</scope>
    <source>
        <strain evidence="2">DOB743</strain>
    </source>
</reference>
<dbReference type="OrthoDB" id="2635911at2759"/>
<protein>
    <submittedName>
        <fullName evidence="2">Uncharacterized protein</fullName>
    </submittedName>
</protein>